<feature type="transmembrane region" description="Helical" evidence="7">
    <location>
        <begin position="598"/>
        <end position="619"/>
    </location>
</feature>
<protein>
    <recommendedName>
        <fullName evidence="8">Protein kinase domain-containing protein</fullName>
    </recommendedName>
</protein>
<dbReference type="Gene3D" id="1.10.510.10">
    <property type="entry name" value="Transferase(Phosphotransferase) domain 1"/>
    <property type="match status" value="1"/>
</dbReference>
<evidence type="ECO:0000256" key="7">
    <source>
        <dbReference type="SAM" id="Phobius"/>
    </source>
</evidence>
<keyword evidence="1" id="KW-0808">Transferase</keyword>
<dbReference type="PROSITE" id="PS00108">
    <property type="entry name" value="PROTEIN_KINASE_ST"/>
    <property type="match status" value="1"/>
</dbReference>
<dbReference type="RefSeq" id="WP_050434040.1">
    <property type="nucleotide sequence ID" value="NZ_CP012159.1"/>
</dbReference>
<feature type="compositionally biased region" description="Low complexity" evidence="6">
    <location>
        <begin position="676"/>
        <end position="719"/>
    </location>
</feature>
<dbReference type="GO" id="GO:0004674">
    <property type="term" value="F:protein serine/threonine kinase activity"/>
    <property type="evidence" value="ECO:0007669"/>
    <property type="project" value="TreeGrafter"/>
</dbReference>
<dbReference type="CDD" id="cd14014">
    <property type="entry name" value="STKc_PknB_like"/>
    <property type="match status" value="1"/>
</dbReference>
<dbReference type="InterPro" id="IPR017441">
    <property type="entry name" value="Protein_kinase_ATP_BS"/>
</dbReference>
<dbReference type="SMART" id="SM00220">
    <property type="entry name" value="S_TKc"/>
    <property type="match status" value="1"/>
</dbReference>
<keyword evidence="7" id="KW-1133">Transmembrane helix</keyword>
<dbReference type="PROSITE" id="PS00107">
    <property type="entry name" value="PROTEIN_KINASE_ATP"/>
    <property type="match status" value="1"/>
</dbReference>
<evidence type="ECO:0000256" key="3">
    <source>
        <dbReference type="ARBA" id="ARBA00022777"/>
    </source>
</evidence>
<dbReference type="KEGG" id="ccro:CMC5_066260"/>
<dbReference type="InterPro" id="IPR008271">
    <property type="entry name" value="Ser/Thr_kinase_AS"/>
</dbReference>
<dbReference type="PANTHER" id="PTHR43289">
    <property type="entry name" value="MITOGEN-ACTIVATED PROTEIN KINASE KINASE KINASE 20-RELATED"/>
    <property type="match status" value="1"/>
</dbReference>
<feature type="region of interest" description="Disordered" evidence="6">
    <location>
        <begin position="625"/>
        <end position="724"/>
    </location>
</feature>
<feature type="binding site" evidence="5">
    <location>
        <position position="78"/>
    </location>
    <ligand>
        <name>ATP</name>
        <dbReference type="ChEBI" id="CHEBI:30616"/>
    </ligand>
</feature>
<evidence type="ECO:0000313" key="9">
    <source>
        <dbReference type="EMBL" id="AKT42400.1"/>
    </source>
</evidence>
<evidence type="ECO:0000256" key="5">
    <source>
        <dbReference type="PROSITE-ProRule" id="PRU10141"/>
    </source>
</evidence>
<dbReference type="EMBL" id="CP012159">
    <property type="protein sequence ID" value="AKT42400.1"/>
    <property type="molecule type" value="Genomic_DNA"/>
</dbReference>
<evidence type="ECO:0000256" key="2">
    <source>
        <dbReference type="ARBA" id="ARBA00022741"/>
    </source>
</evidence>
<feature type="compositionally biased region" description="Low complexity" evidence="6">
    <location>
        <begin position="550"/>
        <end position="568"/>
    </location>
</feature>
<keyword evidence="7" id="KW-0812">Transmembrane</keyword>
<feature type="region of interest" description="Disordered" evidence="6">
    <location>
        <begin position="548"/>
        <end position="576"/>
    </location>
</feature>
<feature type="domain" description="Protein kinase" evidence="8">
    <location>
        <begin position="49"/>
        <end position="314"/>
    </location>
</feature>
<gene>
    <name evidence="9" type="ORF">CMC5_066260</name>
</gene>
<name>A0A0K1EN93_CHOCO</name>
<keyword evidence="2 5" id="KW-0547">Nucleotide-binding</keyword>
<feature type="compositionally biased region" description="Low complexity" evidence="6">
    <location>
        <begin position="635"/>
        <end position="651"/>
    </location>
</feature>
<reference evidence="9 10" key="1">
    <citation type="submission" date="2015-07" db="EMBL/GenBank/DDBJ databases">
        <title>Genome analysis of myxobacterium Chondromyces crocatus Cm c5 reveals a high potential for natural compound synthesis and the genetic basis for the loss of fruiting body formation.</title>
        <authorList>
            <person name="Zaburannyi N."/>
            <person name="Bunk B."/>
            <person name="Maier J."/>
            <person name="Overmann J."/>
            <person name="Mueller R."/>
        </authorList>
    </citation>
    <scope>NUCLEOTIDE SEQUENCE [LARGE SCALE GENOMIC DNA]</scope>
    <source>
        <strain evidence="9 10">Cm c5</strain>
    </source>
</reference>
<keyword evidence="10" id="KW-1185">Reference proteome</keyword>
<feature type="compositionally biased region" description="Low complexity" evidence="6">
    <location>
        <begin position="356"/>
        <end position="365"/>
    </location>
</feature>
<proteinExistence type="predicted"/>
<dbReference type="GO" id="GO:0005524">
    <property type="term" value="F:ATP binding"/>
    <property type="evidence" value="ECO:0007669"/>
    <property type="project" value="UniProtKB-UniRule"/>
</dbReference>
<dbReference type="PANTHER" id="PTHR43289:SF6">
    <property type="entry name" value="SERINE_THREONINE-PROTEIN KINASE NEKL-3"/>
    <property type="match status" value="1"/>
</dbReference>
<evidence type="ECO:0000256" key="1">
    <source>
        <dbReference type="ARBA" id="ARBA00022679"/>
    </source>
</evidence>
<dbReference type="InterPro" id="IPR011009">
    <property type="entry name" value="Kinase-like_dom_sf"/>
</dbReference>
<evidence type="ECO:0000313" key="10">
    <source>
        <dbReference type="Proteomes" id="UP000067626"/>
    </source>
</evidence>
<dbReference type="InterPro" id="IPR000719">
    <property type="entry name" value="Prot_kinase_dom"/>
</dbReference>
<feature type="region of interest" description="Disordered" evidence="6">
    <location>
        <begin position="502"/>
        <end position="529"/>
    </location>
</feature>
<dbReference type="Pfam" id="PF00069">
    <property type="entry name" value="Pkinase"/>
    <property type="match status" value="1"/>
</dbReference>
<evidence type="ECO:0000259" key="8">
    <source>
        <dbReference type="PROSITE" id="PS50011"/>
    </source>
</evidence>
<keyword evidence="7" id="KW-0472">Membrane</keyword>
<feature type="region of interest" description="Disordered" evidence="6">
    <location>
        <begin position="412"/>
        <end position="443"/>
    </location>
</feature>
<dbReference type="Proteomes" id="UP000067626">
    <property type="component" value="Chromosome"/>
</dbReference>
<feature type="compositionally biased region" description="Polar residues" evidence="6">
    <location>
        <begin position="330"/>
        <end position="346"/>
    </location>
</feature>
<accession>A0A0K1EN93</accession>
<feature type="compositionally biased region" description="Pro residues" evidence="6">
    <location>
        <begin position="366"/>
        <end position="387"/>
    </location>
</feature>
<feature type="region of interest" description="Disordered" evidence="6">
    <location>
        <begin position="317"/>
        <end position="395"/>
    </location>
</feature>
<dbReference type="PROSITE" id="PS50011">
    <property type="entry name" value="PROTEIN_KINASE_DOM"/>
    <property type="match status" value="1"/>
</dbReference>
<sequence>MEGGCAAAPPWDTILQLGPACEKDTGISTMVNPSFVSRLVPGSIVAKRYRLTRQIGEGAMGAVWAAIDEVTTREVALKLLLRPDPEHRHRLLREARACGSLKHKNIIDVFDIMETESGEPFLVMQLLSGETVAEVLARKRRLETEEAASIGRDVTRALTAAHALQIIHRDLKPANIFLHQEPDIDGYVVKVLDFGIAKNLGASDGLHTVAGGAVGSPFYMSPEQVRGDPTIDVRADIWALGVVLFEMLSGVRPFQGETPEVFAKILTGEIPSVTRYVRRVDERLAQIVSRCLSREREHRYSSAAEVTALLEPLVRGQSANSPFAPGAPSLQGNRAPQPSSPGQTPLASPPYTPAIATPLPGLATPGPAPRSPMGLTPPPGMPAPPPSRGSNPGMMYLDNEDEDEAPTTFYKADEYIPPDPRGSSPGLPPGPAMAPGLAQGGSQPPNTMRWGEGPPVPPGLSLDTTAALDSPYSDAPAWTRGGTVKMAADDMARYRLPQGSASVITSAPPAPPPPPGMMPSQGSVPGANPYGSPAYTASFGASSGLYGEELSTQPLQPSGQPQGTPSSSFTPLMASGNAAFEGDGGASLMPRRLSRSMIALLVGLIVALGIIGVSLVMVLNDPKDDPASGTPDSDSSATPLPGATAAASASPLPEPPPTPEPPPEAEPVAEPPPAPSASASAAPPSTLVPAVTAKPQATTPRPATTTTATRPATSPTTTTKKNCAKLKLLERKRCERGG</sequence>
<keyword evidence="4 5" id="KW-0067">ATP-binding</keyword>
<organism evidence="9 10">
    <name type="scientific">Chondromyces crocatus</name>
    <dbReference type="NCBI Taxonomy" id="52"/>
    <lineage>
        <taxon>Bacteria</taxon>
        <taxon>Pseudomonadati</taxon>
        <taxon>Myxococcota</taxon>
        <taxon>Polyangia</taxon>
        <taxon>Polyangiales</taxon>
        <taxon>Polyangiaceae</taxon>
        <taxon>Chondromyces</taxon>
    </lineage>
</organism>
<evidence type="ECO:0000256" key="4">
    <source>
        <dbReference type="ARBA" id="ARBA00022840"/>
    </source>
</evidence>
<keyword evidence="3" id="KW-0418">Kinase</keyword>
<dbReference type="OrthoDB" id="5515228at2"/>
<feature type="compositionally biased region" description="Pro residues" evidence="6">
    <location>
        <begin position="652"/>
        <end position="675"/>
    </location>
</feature>
<feature type="compositionally biased region" description="Pro residues" evidence="6">
    <location>
        <begin position="508"/>
        <end position="517"/>
    </location>
</feature>
<evidence type="ECO:0000256" key="6">
    <source>
        <dbReference type="SAM" id="MobiDB-lite"/>
    </source>
</evidence>
<dbReference type="STRING" id="52.CMC5_066260"/>
<dbReference type="Gene3D" id="3.30.200.20">
    <property type="entry name" value="Phosphorylase Kinase, domain 1"/>
    <property type="match status" value="1"/>
</dbReference>
<dbReference type="SUPFAM" id="SSF56112">
    <property type="entry name" value="Protein kinase-like (PK-like)"/>
    <property type="match status" value="1"/>
</dbReference>
<dbReference type="AlphaFoldDB" id="A0A0K1EN93"/>